<dbReference type="Gene3D" id="3.40.50.2000">
    <property type="entry name" value="Glycogen Phosphorylase B"/>
    <property type="match status" value="2"/>
</dbReference>
<sequence>MHILIFHNAVLPALEYGGTERVVWWLGKELTQMGHRVSFLVAKGSECPFAEVLFYNPELSLSLQIPDYIDVVHLSIPPPEDFPKPYVYTVHGNPRADEVLDHNAVFVSKNHAERHNSMAYVLNGVDFEDYPKPSFSHQRGHTHFLANASWRVKNVKGAIHIAKKANEKLAVMGGHRLNFKMGFRFTPDRHVRFHGMVGGRVKFDLLHRSKALLFPVLWHEPFGLAIVESLYMGCSVLGTPYGSLPEIVTPEVGFLSISENELAEKLKNIAQFDPKICHEYARDTFTSRQMALGYLQYFEMVLSGKKINSVAPKALFDYPKFLPYEVN</sequence>
<reference evidence="2 3" key="1">
    <citation type="submission" date="2023-05" db="EMBL/GenBank/DDBJ databases">
        <title>Novel species of genus Flectobacillus isolated from stream in China.</title>
        <authorList>
            <person name="Lu H."/>
        </authorList>
    </citation>
    <scope>NUCLEOTIDE SEQUENCE [LARGE SCALE GENOMIC DNA]</scope>
    <source>
        <strain evidence="2 3">KCTC 42575</strain>
    </source>
</reference>
<dbReference type="Proteomes" id="UP001236507">
    <property type="component" value="Unassembled WGS sequence"/>
</dbReference>
<dbReference type="EMBL" id="JASHIF010000012">
    <property type="protein sequence ID" value="MDI9860710.1"/>
    <property type="molecule type" value="Genomic_DNA"/>
</dbReference>
<dbReference type="GO" id="GO:0016757">
    <property type="term" value="F:glycosyltransferase activity"/>
    <property type="evidence" value="ECO:0007669"/>
    <property type="project" value="UniProtKB-KW"/>
</dbReference>
<keyword evidence="2" id="KW-0808">Transferase</keyword>
<accession>A0ABT6YAZ5</accession>
<dbReference type="PANTHER" id="PTHR12526">
    <property type="entry name" value="GLYCOSYLTRANSFERASE"/>
    <property type="match status" value="1"/>
</dbReference>
<name>A0ABT6YAZ5_9BACT</name>
<protein>
    <submittedName>
        <fullName evidence="2">Glycosyltransferase</fullName>
        <ecNumber evidence="2">2.4.-.-</ecNumber>
    </submittedName>
</protein>
<dbReference type="Pfam" id="PF00534">
    <property type="entry name" value="Glycos_transf_1"/>
    <property type="match status" value="1"/>
</dbReference>
<dbReference type="RefSeq" id="WP_283345329.1">
    <property type="nucleotide sequence ID" value="NZ_JASHIF010000012.1"/>
</dbReference>
<evidence type="ECO:0000313" key="3">
    <source>
        <dbReference type="Proteomes" id="UP001236507"/>
    </source>
</evidence>
<evidence type="ECO:0000313" key="2">
    <source>
        <dbReference type="EMBL" id="MDI9860710.1"/>
    </source>
</evidence>
<dbReference type="SUPFAM" id="SSF53756">
    <property type="entry name" value="UDP-Glycosyltransferase/glycogen phosphorylase"/>
    <property type="match status" value="1"/>
</dbReference>
<keyword evidence="2" id="KW-0328">Glycosyltransferase</keyword>
<keyword evidence="3" id="KW-1185">Reference proteome</keyword>
<proteinExistence type="predicted"/>
<comment type="caution">
    <text evidence="2">The sequence shown here is derived from an EMBL/GenBank/DDBJ whole genome shotgun (WGS) entry which is preliminary data.</text>
</comment>
<evidence type="ECO:0000259" key="1">
    <source>
        <dbReference type="Pfam" id="PF00534"/>
    </source>
</evidence>
<dbReference type="InterPro" id="IPR001296">
    <property type="entry name" value="Glyco_trans_1"/>
</dbReference>
<dbReference type="EC" id="2.4.-.-" evidence="2"/>
<dbReference type="PANTHER" id="PTHR12526:SF595">
    <property type="entry name" value="BLL5217 PROTEIN"/>
    <property type="match status" value="1"/>
</dbReference>
<feature type="domain" description="Glycosyl transferase family 1" evidence="1">
    <location>
        <begin position="153"/>
        <end position="270"/>
    </location>
</feature>
<gene>
    <name evidence="2" type="ORF">QM524_15950</name>
</gene>
<organism evidence="2 3">
    <name type="scientific">Flectobacillus roseus</name>
    <dbReference type="NCBI Taxonomy" id="502259"/>
    <lineage>
        <taxon>Bacteria</taxon>
        <taxon>Pseudomonadati</taxon>
        <taxon>Bacteroidota</taxon>
        <taxon>Cytophagia</taxon>
        <taxon>Cytophagales</taxon>
        <taxon>Flectobacillaceae</taxon>
        <taxon>Flectobacillus</taxon>
    </lineage>
</organism>